<reference evidence="2 3" key="1">
    <citation type="submission" date="2013-06" db="EMBL/GenBank/DDBJ databases">
        <title>The draft sequence of the Mycobacterium elephantis genome.</title>
        <authorList>
            <person name="Pettersson F.B."/>
            <person name="Das S."/>
            <person name="Dasgupta S."/>
            <person name="Bhattacharya A."/>
            <person name="Kirsebom L.A."/>
        </authorList>
    </citation>
    <scope>NUCLEOTIDE SEQUENCE [LARGE SCALE GENOMIC DNA]</scope>
    <source>
        <strain evidence="2 3">DSM 44368</strain>
    </source>
</reference>
<name>A0A439DVK8_9MYCO</name>
<evidence type="ECO:0000313" key="2">
    <source>
        <dbReference type="EMBL" id="RWA21132.1"/>
    </source>
</evidence>
<dbReference type="AlphaFoldDB" id="A0A439DVK8"/>
<keyword evidence="3" id="KW-1185">Reference proteome</keyword>
<dbReference type="EMBL" id="ATDN01000011">
    <property type="protein sequence ID" value="RWA21132.1"/>
    <property type="molecule type" value="Genomic_DNA"/>
</dbReference>
<comment type="caution">
    <text evidence="2">The sequence shown here is derived from an EMBL/GenBank/DDBJ whole genome shotgun (WGS) entry which is preliminary data.</text>
</comment>
<organism evidence="2 3">
    <name type="scientific">Mycolicibacterium elephantis DSM 44368</name>
    <dbReference type="NCBI Taxonomy" id="1335622"/>
    <lineage>
        <taxon>Bacteria</taxon>
        <taxon>Bacillati</taxon>
        <taxon>Actinomycetota</taxon>
        <taxon>Actinomycetes</taxon>
        <taxon>Mycobacteriales</taxon>
        <taxon>Mycobacteriaceae</taxon>
        <taxon>Mycolicibacterium</taxon>
    </lineage>
</organism>
<dbReference type="Proteomes" id="UP000287177">
    <property type="component" value="Unassembled WGS sequence"/>
</dbReference>
<accession>A0A439DVK8</accession>
<evidence type="ECO:0000313" key="3">
    <source>
        <dbReference type="Proteomes" id="UP000287177"/>
    </source>
</evidence>
<feature type="region of interest" description="Disordered" evidence="1">
    <location>
        <begin position="1"/>
        <end position="52"/>
    </location>
</feature>
<gene>
    <name evidence="2" type="ORF">MELE44368_17150</name>
</gene>
<evidence type="ECO:0000256" key="1">
    <source>
        <dbReference type="SAM" id="MobiDB-lite"/>
    </source>
</evidence>
<proteinExistence type="predicted"/>
<protein>
    <submittedName>
        <fullName evidence="2">Uncharacterized protein</fullName>
    </submittedName>
</protein>
<sequence>MGDAPKPSREELDRVFGDPLPSKEGDEDDTSRRGQDGAHERWLRDNVPPHHE</sequence>
<dbReference type="RefSeq" id="WP_157861345.1">
    <property type="nucleotide sequence ID" value="NZ_ATDN01000011.1"/>
</dbReference>